<dbReference type="KEGG" id="phe:Phep_0970"/>
<keyword evidence="1" id="KW-0812">Transmembrane</keyword>
<accession>C6Y2X9</accession>
<organism evidence="2 3">
    <name type="scientific">Pedobacter heparinus (strain ATCC 13125 / DSM 2366 / CIP 104194 / JCM 7457 / NBRC 12017 / NCIMB 9290 / NRRL B-14731 / HIM 762-3)</name>
    <dbReference type="NCBI Taxonomy" id="485917"/>
    <lineage>
        <taxon>Bacteria</taxon>
        <taxon>Pseudomonadati</taxon>
        <taxon>Bacteroidota</taxon>
        <taxon>Sphingobacteriia</taxon>
        <taxon>Sphingobacteriales</taxon>
        <taxon>Sphingobacteriaceae</taxon>
        <taxon>Pedobacter</taxon>
    </lineage>
</organism>
<keyword evidence="1" id="KW-1133">Transmembrane helix</keyword>
<dbReference type="STRING" id="485917.Phep_0970"/>
<dbReference type="Proteomes" id="UP000000852">
    <property type="component" value="Chromosome"/>
</dbReference>
<gene>
    <name evidence="2" type="ordered locus">Phep_0970</name>
</gene>
<feature type="transmembrane region" description="Helical" evidence="1">
    <location>
        <begin position="90"/>
        <end position="112"/>
    </location>
</feature>
<evidence type="ECO:0000256" key="1">
    <source>
        <dbReference type="SAM" id="Phobius"/>
    </source>
</evidence>
<dbReference type="AlphaFoldDB" id="C6Y2X9"/>
<feature type="transmembrane region" description="Helical" evidence="1">
    <location>
        <begin position="29"/>
        <end position="46"/>
    </location>
</feature>
<feature type="transmembrane region" description="Helical" evidence="1">
    <location>
        <begin position="7"/>
        <end position="23"/>
    </location>
</feature>
<reference evidence="2 3" key="1">
    <citation type="journal article" date="2009" name="Stand. Genomic Sci.">
        <title>Complete genome sequence of Pedobacter heparinus type strain (HIM 762-3).</title>
        <authorList>
            <person name="Han C."/>
            <person name="Spring S."/>
            <person name="Lapidus A."/>
            <person name="Del Rio T.G."/>
            <person name="Tice H."/>
            <person name="Copeland A."/>
            <person name="Cheng J.F."/>
            <person name="Lucas S."/>
            <person name="Chen F."/>
            <person name="Nolan M."/>
            <person name="Bruce D."/>
            <person name="Goodwin L."/>
            <person name="Pitluck S."/>
            <person name="Ivanova N."/>
            <person name="Mavromatis K."/>
            <person name="Mikhailova N."/>
            <person name="Pati A."/>
            <person name="Chen A."/>
            <person name="Palaniappan K."/>
            <person name="Land M."/>
            <person name="Hauser L."/>
            <person name="Chang Y.J."/>
            <person name="Jeffries C.C."/>
            <person name="Saunders E."/>
            <person name="Chertkov O."/>
            <person name="Brettin T."/>
            <person name="Goker M."/>
            <person name="Rohde M."/>
            <person name="Bristow J."/>
            <person name="Eisen J.A."/>
            <person name="Markowitz V."/>
            <person name="Hugenholtz P."/>
            <person name="Kyrpides N.C."/>
            <person name="Klenk H.P."/>
            <person name="Detter J.C."/>
        </authorList>
    </citation>
    <scope>NUCLEOTIDE SEQUENCE [LARGE SCALE GENOMIC DNA]</scope>
    <source>
        <strain evidence="3">ATCC 13125 / DSM 2366 / CIP 104194 / JCM 7457 / NBRC 12017 / NCIMB 9290 / NRRL B-14731 / HIM 762-3</strain>
    </source>
</reference>
<keyword evidence="3" id="KW-1185">Reference proteome</keyword>
<sequence length="116" mass="13522">MLKILSYLNIALALAYFFGYLLNSYSWPIVAILIVIVFNGMVLRHLENEKAFNPVHYVLAFLNMVFAIFLSIWAFHILQSSIEHNYFVDSGIYLGLTTLFVLSIMLHLLLLFRKQY</sequence>
<dbReference type="HOGENOM" id="CLU_2094517_0_0_10"/>
<evidence type="ECO:0000313" key="3">
    <source>
        <dbReference type="Proteomes" id="UP000000852"/>
    </source>
</evidence>
<dbReference type="RefSeq" id="WP_012781136.1">
    <property type="nucleotide sequence ID" value="NC_013061.1"/>
</dbReference>
<proteinExistence type="predicted"/>
<dbReference type="EMBL" id="CP001681">
    <property type="protein sequence ID" value="ACU03192.1"/>
    <property type="molecule type" value="Genomic_DNA"/>
</dbReference>
<feature type="transmembrane region" description="Helical" evidence="1">
    <location>
        <begin position="58"/>
        <end position="78"/>
    </location>
</feature>
<name>C6Y2X9_PEDHD</name>
<keyword evidence="1" id="KW-0472">Membrane</keyword>
<protein>
    <submittedName>
        <fullName evidence="2">Uncharacterized protein</fullName>
    </submittedName>
</protein>
<evidence type="ECO:0000313" key="2">
    <source>
        <dbReference type="EMBL" id="ACU03192.1"/>
    </source>
</evidence>